<name>A0A846UBA4_9MICC</name>
<gene>
    <name evidence="2" type="ORF">GTW58_12830</name>
</gene>
<reference evidence="2 3" key="1">
    <citation type="submission" date="2020-02" db="EMBL/GenBank/DDBJ databases">
        <authorList>
            <person name="Sun Q."/>
        </authorList>
    </citation>
    <scope>NUCLEOTIDE SEQUENCE [LARGE SCALE GENOMIC DNA]</scope>
    <source>
        <strain evidence="2 3">YIM 13062</strain>
    </source>
</reference>
<organism evidence="2 3">
    <name type="scientific">Kocuria subflava</name>
    <dbReference type="NCBI Taxonomy" id="1736139"/>
    <lineage>
        <taxon>Bacteria</taxon>
        <taxon>Bacillati</taxon>
        <taxon>Actinomycetota</taxon>
        <taxon>Actinomycetes</taxon>
        <taxon>Micrococcales</taxon>
        <taxon>Micrococcaceae</taxon>
        <taxon>Kocuria</taxon>
    </lineage>
</organism>
<dbReference type="EMBL" id="JAAVUN010000058">
    <property type="protein sequence ID" value="NKE10786.1"/>
    <property type="molecule type" value="Genomic_DNA"/>
</dbReference>
<evidence type="ECO:0000259" key="1">
    <source>
        <dbReference type="Pfam" id="PF06114"/>
    </source>
</evidence>
<evidence type="ECO:0000313" key="3">
    <source>
        <dbReference type="Proteomes" id="UP000521379"/>
    </source>
</evidence>
<keyword evidence="3" id="KW-1185">Reference proteome</keyword>
<dbReference type="AlphaFoldDB" id="A0A846UBA4"/>
<dbReference type="PANTHER" id="PTHR43236:SF1">
    <property type="entry name" value="BLL7220 PROTEIN"/>
    <property type="match status" value="1"/>
</dbReference>
<dbReference type="Gene3D" id="1.10.10.2910">
    <property type="match status" value="1"/>
</dbReference>
<evidence type="ECO:0000313" key="2">
    <source>
        <dbReference type="EMBL" id="NKE10786.1"/>
    </source>
</evidence>
<dbReference type="InterPro" id="IPR052345">
    <property type="entry name" value="Rad_response_metalloprotease"/>
</dbReference>
<dbReference type="PANTHER" id="PTHR43236">
    <property type="entry name" value="ANTITOXIN HIGA1"/>
    <property type="match status" value="1"/>
</dbReference>
<dbReference type="RefSeq" id="WP_157980613.1">
    <property type="nucleotide sequence ID" value="NZ_JAAVUN010000058.1"/>
</dbReference>
<dbReference type="InterPro" id="IPR010359">
    <property type="entry name" value="IrrE_HExxH"/>
</dbReference>
<protein>
    <submittedName>
        <fullName evidence="2">ImmA/IrrE family metallo-endopeptidase</fullName>
    </submittedName>
</protein>
<feature type="domain" description="IrrE N-terminal-like" evidence="1">
    <location>
        <begin position="115"/>
        <end position="233"/>
    </location>
</feature>
<accession>A0A846UBA4</accession>
<proteinExistence type="predicted"/>
<dbReference type="Proteomes" id="UP000521379">
    <property type="component" value="Unassembled WGS sequence"/>
</dbReference>
<comment type="caution">
    <text evidence="2">The sequence shown here is derived from an EMBL/GenBank/DDBJ whole genome shotgun (WGS) entry which is preliminary data.</text>
</comment>
<dbReference type="Pfam" id="PF06114">
    <property type="entry name" value="Peptidase_M78"/>
    <property type="match status" value="1"/>
</dbReference>
<sequence length="333" mass="36484">MTNYETHGAPDRAASALAQAIGCAPAFFRMPATSPFEEERVFFRARRRSSAAQKHAATSAGRIGVELYGLITEHFALPELSIPDLAGVDPLDAAQQLRAEWQLGIDPLPNSLRLAESHGARVLSLPAGTADVDAFSLWEDGRPYVFLSTMKTAERSRFDLAHEIGHLVLHAGLDASLNSERNAEQEADQFASEFLMPRILLRSQVGREPSIATVLRLKVSLGVSAMALAYALHKAGLLTDWSYRQACIELTKRGYRSGEPEGMDRETSRVFNVVLPALHKSKGWGTEEIAQRLGVPAAEVHGLTFGQALADVTLRESNTRVRDRSRAHLSLVH</sequence>